<reference evidence="2" key="1">
    <citation type="submission" date="2018-05" db="EMBL/GenBank/DDBJ databases">
        <authorList>
            <person name="Lanie J.A."/>
            <person name="Ng W.-L."/>
            <person name="Kazmierczak K.M."/>
            <person name="Andrzejewski T.M."/>
            <person name="Davidsen T.M."/>
            <person name="Wayne K.J."/>
            <person name="Tettelin H."/>
            <person name="Glass J.I."/>
            <person name="Rusch D."/>
            <person name="Podicherti R."/>
            <person name="Tsui H.-C.T."/>
            <person name="Winkler M.E."/>
        </authorList>
    </citation>
    <scope>NUCLEOTIDE SEQUENCE</scope>
</reference>
<feature type="domain" description="PD-(D/E)XK endonuclease-like" evidence="1">
    <location>
        <begin position="3"/>
        <end position="113"/>
    </location>
</feature>
<feature type="non-terminal residue" evidence="2">
    <location>
        <position position="1"/>
    </location>
</feature>
<organism evidence="2">
    <name type="scientific">marine metagenome</name>
    <dbReference type="NCBI Taxonomy" id="408172"/>
    <lineage>
        <taxon>unclassified sequences</taxon>
        <taxon>metagenomes</taxon>
        <taxon>ecological metagenomes</taxon>
    </lineage>
</organism>
<dbReference type="EMBL" id="UINC01114401">
    <property type="protein sequence ID" value="SVC84682.1"/>
    <property type="molecule type" value="Genomic_DNA"/>
</dbReference>
<dbReference type="InterPro" id="IPR038726">
    <property type="entry name" value="PDDEXK_AddAB-type"/>
</dbReference>
<sequence>LEEWALLDYKTSAKGESPEKTHRKTTGEWKELQLPLYRHIASGILGEDGKPVVTFDKTGEASIKLGYVTLPQDPKKSGFKVAKWTELDMASADEKAREAIRELMKGSVEFDPKVTKPNGHPGDELEPLLARGWKASENDSDIWDGESDIEGEAR</sequence>
<evidence type="ECO:0000259" key="1">
    <source>
        <dbReference type="Pfam" id="PF12705"/>
    </source>
</evidence>
<evidence type="ECO:0000313" key="2">
    <source>
        <dbReference type="EMBL" id="SVC84682.1"/>
    </source>
</evidence>
<proteinExistence type="predicted"/>
<dbReference type="AlphaFoldDB" id="A0A382QJ04"/>
<dbReference type="Pfam" id="PF12705">
    <property type="entry name" value="PDDEXK_1"/>
    <property type="match status" value="1"/>
</dbReference>
<gene>
    <name evidence="2" type="ORF">METZ01_LOCUS337536</name>
</gene>
<accession>A0A382QJ04</accession>
<protein>
    <recommendedName>
        <fullName evidence="1">PD-(D/E)XK endonuclease-like domain-containing protein</fullName>
    </recommendedName>
</protein>
<name>A0A382QJ04_9ZZZZ</name>